<name>A0A317WLT5_9EURO</name>
<evidence type="ECO:0000256" key="2">
    <source>
        <dbReference type="ARBA" id="ARBA00035112"/>
    </source>
</evidence>
<dbReference type="OrthoDB" id="3687641at2759"/>
<dbReference type="Proteomes" id="UP000247233">
    <property type="component" value="Unassembled WGS sequence"/>
</dbReference>
<dbReference type="GeneID" id="37067480"/>
<evidence type="ECO:0008006" key="6">
    <source>
        <dbReference type="Google" id="ProtNLM"/>
    </source>
</evidence>
<dbReference type="EMBL" id="MSFL01000006">
    <property type="protein sequence ID" value="PWY87456.1"/>
    <property type="molecule type" value="Genomic_DNA"/>
</dbReference>
<comment type="pathway">
    <text evidence="1">Mycotoxin biosynthesis.</text>
</comment>
<feature type="transmembrane region" description="Helical" evidence="3">
    <location>
        <begin position="34"/>
        <end position="54"/>
    </location>
</feature>
<keyword evidence="3" id="KW-0812">Transmembrane</keyword>
<proteinExistence type="inferred from homology"/>
<dbReference type="RefSeq" id="XP_025401339.1">
    <property type="nucleotide sequence ID" value="XM_025545243.1"/>
</dbReference>
<dbReference type="Pfam" id="PF11807">
    <property type="entry name" value="UstYa"/>
    <property type="match status" value="1"/>
</dbReference>
<dbReference type="AlphaFoldDB" id="A0A317WLT5"/>
<dbReference type="GO" id="GO:0043386">
    <property type="term" value="P:mycotoxin biosynthetic process"/>
    <property type="evidence" value="ECO:0007669"/>
    <property type="project" value="InterPro"/>
</dbReference>
<sequence length="265" mass="29892">MPPPEYHFLGERHDPEHPDNTSPCKRWTFLCSNVYLAIIHTILLTLSLSFFLSIRHNTTESTTNTQCAQPLSLEGLSGPDSLDRCLVQRFSNDPHSVFRGPPSNETDEAWDRIVKVGPFNIPIANADPGIPSNSPIEPHLANLGVFHQLHCLKALWQHTYLDYYAPRNPIFSKSDLEIHNHLDHCTDYLRQALTCHSDTSIITFHSTPGHSLPTPSYELPRTCRDFEALRAWVVEHEAALWVRSALLPSPSHSLSVERSITSAYG</sequence>
<comment type="caution">
    <text evidence="4">The sequence shown here is derived from an EMBL/GenBank/DDBJ whole genome shotgun (WGS) entry which is preliminary data.</text>
</comment>
<dbReference type="PANTHER" id="PTHR33365:SF4">
    <property type="entry name" value="CYCLOCHLOROTINE BIOSYNTHESIS PROTEIN O"/>
    <property type="match status" value="1"/>
</dbReference>
<dbReference type="PANTHER" id="PTHR33365">
    <property type="entry name" value="YALI0B05434P"/>
    <property type="match status" value="1"/>
</dbReference>
<evidence type="ECO:0000256" key="3">
    <source>
        <dbReference type="SAM" id="Phobius"/>
    </source>
</evidence>
<keyword evidence="3" id="KW-0472">Membrane</keyword>
<dbReference type="STRING" id="1448321.A0A317WLT5"/>
<evidence type="ECO:0000313" key="4">
    <source>
        <dbReference type="EMBL" id="PWY87456.1"/>
    </source>
</evidence>
<organism evidence="4 5">
    <name type="scientific">Aspergillus heteromorphus CBS 117.55</name>
    <dbReference type="NCBI Taxonomy" id="1448321"/>
    <lineage>
        <taxon>Eukaryota</taxon>
        <taxon>Fungi</taxon>
        <taxon>Dikarya</taxon>
        <taxon>Ascomycota</taxon>
        <taxon>Pezizomycotina</taxon>
        <taxon>Eurotiomycetes</taxon>
        <taxon>Eurotiomycetidae</taxon>
        <taxon>Eurotiales</taxon>
        <taxon>Aspergillaceae</taxon>
        <taxon>Aspergillus</taxon>
        <taxon>Aspergillus subgen. Circumdati</taxon>
    </lineage>
</organism>
<keyword evidence="5" id="KW-1185">Reference proteome</keyword>
<dbReference type="InterPro" id="IPR021765">
    <property type="entry name" value="UstYa-like"/>
</dbReference>
<gene>
    <name evidence="4" type="ORF">BO70DRAFT_378089</name>
</gene>
<evidence type="ECO:0000313" key="5">
    <source>
        <dbReference type="Proteomes" id="UP000247233"/>
    </source>
</evidence>
<keyword evidence="3" id="KW-1133">Transmembrane helix</keyword>
<dbReference type="VEuPathDB" id="FungiDB:BO70DRAFT_378089"/>
<protein>
    <recommendedName>
        <fullName evidence="6">Tat pathway signal sequence</fullName>
    </recommendedName>
</protein>
<accession>A0A317WLT5</accession>
<reference evidence="4 5" key="1">
    <citation type="submission" date="2016-12" db="EMBL/GenBank/DDBJ databases">
        <title>The genomes of Aspergillus section Nigri reveals drivers in fungal speciation.</title>
        <authorList>
            <consortium name="DOE Joint Genome Institute"/>
            <person name="Vesth T.C."/>
            <person name="Nybo J."/>
            <person name="Theobald S."/>
            <person name="Brandl J."/>
            <person name="Frisvad J.C."/>
            <person name="Nielsen K.F."/>
            <person name="Lyhne E.K."/>
            <person name="Kogle M.E."/>
            <person name="Kuo A."/>
            <person name="Riley R."/>
            <person name="Clum A."/>
            <person name="Nolan M."/>
            <person name="Lipzen A."/>
            <person name="Salamov A."/>
            <person name="Henrissat B."/>
            <person name="Wiebenga A."/>
            <person name="De Vries R.P."/>
            <person name="Grigoriev I.V."/>
            <person name="Mortensen U.H."/>
            <person name="Andersen M.R."/>
            <person name="Baker S.E."/>
        </authorList>
    </citation>
    <scope>NUCLEOTIDE SEQUENCE [LARGE SCALE GENOMIC DNA]</scope>
    <source>
        <strain evidence="4 5">CBS 117.55</strain>
    </source>
</reference>
<evidence type="ECO:0000256" key="1">
    <source>
        <dbReference type="ARBA" id="ARBA00004685"/>
    </source>
</evidence>
<comment type="similarity">
    <text evidence="2">Belongs to the ustYa family.</text>
</comment>